<dbReference type="Proteomes" id="UP001198439">
    <property type="component" value="Unassembled WGS sequence"/>
</dbReference>
<evidence type="ECO:0000256" key="1">
    <source>
        <dbReference type="SAM" id="Phobius"/>
    </source>
</evidence>
<feature type="transmembrane region" description="Helical" evidence="1">
    <location>
        <begin position="83"/>
        <end position="105"/>
    </location>
</feature>
<dbReference type="AlphaFoldDB" id="A0A2T3FN30"/>
<reference evidence="2" key="3">
    <citation type="submission" date="2021-10" db="EMBL/GenBank/DDBJ databases">
        <title>Collection of gut derived symbiotic bacterial strains cultured from healthy donors.</title>
        <authorList>
            <person name="Lin H."/>
            <person name="Littmann E."/>
            <person name="Kohout C."/>
            <person name="Pamer E.G."/>
        </authorList>
    </citation>
    <scope>NUCLEOTIDE SEQUENCE</scope>
    <source>
        <strain evidence="2">DFI.4.48</strain>
    </source>
</reference>
<gene>
    <name evidence="3" type="ORF">C7U55_11840</name>
    <name evidence="2" type="ORF">LJD69_09455</name>
</gene>
<keyword evidence="4" id="KW-1185">Reference proteome</keyword>
<dbReference type="EMBL" id="PYLP01000022">
    <property type="protein sequence ID" value="PST36698.1"/>
    <property type="molecule type" value="Genomic_DNA"/>
</dbReference>
<feature type="transmembrane region" description="Helical" evidence="1">
    <location>
        <begin position="50"/>
        <end position="71"/>
    </location>
</feature>
<protein>
    <submittedName>
        <fullName evidence="3">Uncharacterized protein</fullName>
    </submittedName>
</protein>
<accession>A0A2T3FN30</accession>
<evidence type="ECO:0000313" key="2">
    <source>
        <dbReference type="EMBL" id="MCB8610818.1"/>
    </source>
</evidence>
<keyword evidence="1" id="KW-1133">Transmembrane helix</keyword>
<sequence length="163" mass="19308">MGDLKYLLPILVAVVLVWITYLIINFVATIIKTKKKDDTMVCGVNIQGKVFYGVLIVIYLVMFVYCVYFMITHLLSGDVDSVYLPLNILTIYSFVFYLMIQWIIYFGHRQVLIGRVLFDYRKIKRVTYPKKTKLRFTYGQKTLETYIRFIDDSILKKSLQRTR</sequence>
<dbReference type="GeneID" id="77471775"/>
<reference evidence="3" key="2">
    <citation type="journal article" date="2019" name="Int. J. Syst. Evol. Microbiol.">
        <title>Faecalibacillus intestinalis gen. nov., sp. nov. and Faecalibacillus faecis sp. nov., isolated from human faeces.</title>
        <authorList>
            <person name="Seo B."/>
            <person name="Jeon K."/>
            <person name="Baek I."/>
            <person name="Lee Y.M."/>
            <person name="Baek K."/>
            <person name="Ko G."/>
        </authorList>
    </citation>
    <scope>NUCLEOTIDE SEQUENCE</scope>
    <source>
        <strain evidence="3">SNUG30370</strain>
    </source>
</reference>
<organism evidence="3 4">
    <name type="scientific">Faecalibacillus faecis</name>
    <dbReference type="NCBI Taxonomy" id="1982628"/>
    <lineage>
        <taxon>Bacteria</taxon>
        <taxon>Bacillati</taxon>
        <taxon>Bacillota</taxon>
        <taxon>Erysipelotrichia</taxon>
        <taxon>Erysipelotrichales</taxon>
        <taxon>Coprobacillaceae</taxon>
        <taxon>Faecalibacillus</taxon>
    </lineage>
</organism>
<dbReference type="EMBL" id="JAJDKZ010000026">
    <property type="protein sequence ID" value="MCB8610818.1"/>
    <property type="molecule type" value="Genomic_DNA"/>
</dbReference>
<reference evidence="4" key="1">
    <citation type="submission" date="2018-03" db="EMBL/GenBank/DDBJ databases">
        <title>Lachnoclostridium SNUG30370 gen.nov., sp.nov., isolated from human faeces.</title>
        <authorList>
            <person name="Seo B."/>
            <person name="Jeon K."/>
            <person name="Ko G."/>
        </authorList>
    </citation>
    <scope>NUCLEOTIDE SEQUENCE [LARGE SCALE GENOMIC DNA]</scope>
    <source>
        <strain evidence="4">SNUG30370</strain>
    </source>
</reference>
<keyword evidence="1" id="KW-0472">Membrane</keyword>
<proteinExistence type="predicted"/>
<comment type="caution">
    <text evidence="3">The sequence shown here is derived from an EMBL/GenBank/DDBJ whole genome shotgun (WGS) entry which is preliminary data.</text>
</comment>
<dbReference type="Proteomes" id="UP000241201">
    <property type="component" value="Unassembled WGS sequence"/>
</dbReference>
<name>A0A2T3FN30_9FIRM</name>
<evidence type="ECO:0000313" key="4">
    <source>
        <dbReference type="Proteomes" id="UP000241201"/>
    </source>
</evidence>
<keyword evidence="1" id="KW-0812">Transmembrane</keyword>
<dbReference type="RefSeq" id="WP_106988742.1">
    <property type="nucleotide sequence ID" value="NZ_DAWBWI010000101.1"/>
</dbReference>
<evidence type="ECO:0000313" key="3">
    <source>
        <dbReference type="EMBL" id="PST36698.1"/>
    </source>
</evidence>
<feature type="transmembrane region" description="Helical" evidence="1">
    <location>
        <begin position="6"/>
        <end position="30"/>
    </location>
</feature>